<dbReference type="Proteomes" id="UP000823561">
    <property type="component" value="Chromosome 17"/>
</dbReference>
<comment type="caution">
    <text evidence="1">The sequence shown here is derived from an EMBL/GenBank/DDBJ whole genome shotgun (WGS) entry which is preliminary data.</text>
</comment>
<evidence type="ECO:0000313" key="1">
    <source>
        <dbReference type="EMBL" id="KAG5267216.1"/>
    </source>
</evidence>
<dbReference type="EMBL" id="JADWDJ010000017">
    <property type="protein sequence ID" value="KAG5267216.1"/>
    <property type="molecule type" value="Genomic_DNA"/>
</dbReference>
<dbReference type="AlphaFoldDB" id="A0AAV6G0P8"/>
<proteinExistence type="predicted"/>
<evidence type="ECO:0000313" key="2">
    <source>
        <dbReference type="Proteomes" id="UP000823561"/>
    </source>
</evidence>
<accession>A0AAV6G0P8</accession>
<gene>
    <name evidence="1" type="ORF">AALO_G00219270</name>
</gene>
<reference evidence="1 2" key="1">
    <citation type="submission" date="2020-10" db="EMBL/GenBank/DDBJ databases">
        <title>Chromosome-scale genome assembly of the Allis shad, Alosa alosa.</title>
        <authorList>
            <person name="Margot Z."/>
            <person name="Christophe K."/>
            <person name="Cabau C."/>
            <person name="Louis A."/>
            <person name="Berthelot C."/>
            <person name="Parey E."/>
            <person name="Roest Crollius H."/>
            <person name="Montfort J."/>
            <person name="Robinson-Rechavi M."/>
            <person name="Bucao C."/>
            <person name="Bouchez O."/>
            <person name="Gislard M."/>
            <person name="Lluch J."/>
            <person name="Milhes M."/>
            <person name="Lampietro C."/>
            <person name="Lopez Roques C."/>
            <person name="Donnadieu C."/>
            <person name="Braasch I."/>
            <person name="Desvignes T."/>
            <person name="Postlethwait J."/>
            <person name="Bobe J."/>
            <person name="Guiguen Y."/>
        </authorList>
    </citation>
    <scope>NUCLEOTIDE SEQUENCE [LARGE SCALE GENOMIC DNA]</scope>
    <source>
        <strain evidence="1">M-15738</strain>
        <tissue evidence="1">Blood</tissue>
    </source>
</reference>
<name>A0AAV6G0P8_9TELE</name>
<sequence>MGHAELDKDMVAWSHWEGKESHLQRTNQMNFRSKGLGFLPHISHDRVQQPAHHIPTESLQQSQQFFKQRALERCQAACLCGPHGPQHLVTKSHSSLLQLQEELRENTGVR</sequence>
<keyword evidence="2" id="KW-1185">Reference proteome</keyword>
<organism evidence="1 2">
    <name type="scientific">Alosa alosa</name>
    <name type="common">allis shad</name>
    <dbReference type="NCBI Taxonomy" id="278164"/>
    <lineage>
        <taxon>Eukaryota</taxon>
        <taxon>Metazoa</taxon>
        <taxon>Chordata</taxon>
        <taxon>Craniata</taxon>
        <taxon>Vertebrata</taxon>
        <taxon>Euteleostomi</taxon>
        <taxon>Actinopterygii</taxon>
        <taxon>Neopterygii</taxon>
        <taxon>Teleostei</taxon>
        <taxon>Clupei</taxon>
        <taxon>Clupeiformes</taxon>
        <taxon>Clupeoidei</taxon>
        <taxon>Clupeidae</taxon>
        <taxon>Alosa</taxon>
    </lineage>
</organism>
<protein>
    <submittedName>
        <fullName evidence="1">Uncharacterized protein</fullName>
    </submittedName>
</protein>